<comment type="similarity">
    <text evidence="3">Belongs to the ubiquitin-activating E1 family.</text>
</comment>
<comment type="subcellular location">
    <subcellularLocation>
        <location evidence="1">Nucleus</location>
    </subcellularLocation>
</comment>
<evidence type="ECO:0000256" key="11">
    <source>
        <dbReference type="PROSITE-ProRule" id="PRU10132"/>
    </source>
</evidence>
<dbReference type="FunFam" id="1.10.10.520:FF:000003">
    <property type="entry name" value="Ubiquitin-activating enzyme E1-like"/>
    <property type="match status" value="1"/>
</dbReference>
<evidence type="ECO:0000256" key="1">
    <source>
        <dbReference type="ARBA" id="ARBA00004123"/>
    </source>
</evidence>
<gene>
    <name evidence="16" type="ORF">C8A01DRAFT_38822</name>
</gene>
<dbReference type="Pfam" id="PF00899">
    <property type="entry name" value="ThiF"/>
    <property type="match status" value="1"/>
</dbReference>
<comment type="caution">
    <text evidence="16">The sequence shown here is derived from an EMBL/GenBank/DDBJ whole genome shotgun (WGS) entry which is preliminary data.</text>
</comment>
<keyword evidence="17" id="KW-1185">Reference proteome</keyword>
<dbReference type="Gene3D" id="1.10.10.520">
    <property type="entry name" value="Ubiquitin activating enzymes (Uba3). Chain: B, domain 2"/>
    <property type="match status" value="1"/>
</dbReference>
<protein>
    <recommendedName>
        <fullName evidence="18">Ubiquitin-activating enzyme E1-like</fullName>
    </recommendedName>
</protein>
<feature type="region of interest" description="Disordered" evidence="12">
    <location>
        <begin position="564"/>
        <end position="600"/>
    </location>
</feature>
<evidence type="ECO:0008006" key="18">
    <source>
        <dbReference type="Google" id="ProtNLM"/>
    </source>
</evidence>
<evidence type="ECO:0000256" key="7">
    <source>
        <dbReference type="ARBA" id="ARBA00022786"/>
    </source>
</evidence>
<dbReference type="GO" id="GO:0031510">
    <property type="term" value="C:SUMO activating enzyme complex"/>
    <property type="evidence" value="ECO:0007669"/>
    <property type="project" value="TreeGrafter"/>
</dbReference>
<dbReference type="CDD" id="cd01489">
    <property type="entry name" value="Uba2_SUMO"/>
    <property type="match status" value="1"/>
</dbReference>
<dbReference type="InterPro" id="IPR035985">
    <property type="entry name" value="Ubiquitin-activating_enz"/>
</dbReference>
<dbReference type="GO" id="GO:0005524">
    <property type="term" value="F:ATP binding"/>
    <property type="evidence" value="ECO:0007669"/>
    <property type="project" value="UniProtKB-KW"/>
</dbReference>
<dbReference type="EMBL" id="MU854468">
    <property type="protein sequence ID" value="KAK4034718.1"/>
    <property type="molecule type" value="Genomic_DNA"/>
</dbReference>
<dbReference type="PANTHER" id="PTHR10953">
    <property type="entry name" value="UBIQUITIN-ACTIVATING ENZYME E1"/>
    <property type="match status" value="1"/>
</dbReference>
<dbReference type="InterPro" id="IPR033127">
    <property type="entry name" value="UBQ-activ_enz_E1_Cys_AS"/>
</dbReference>
<accession>A0AAN6PDE9</accession>
<evidence type="ECO:0000259" key="14">
    <source>
        <dbReference type="Pfam" id="PF10585"/>
    </source>
</evidence>
<dbReference type="PROSITE" id="PS00865">
    <property type="entry name" value="UBIQUITIN_ACTIVAT_2"/>
    <property type="match status" value="1"/>
</dbReference>
<dbReference type="Gene3D" id="3.10.290.20">
    <property type="entry name" value="Ubiquitin-like 2 activating enzyme e1b. Chain: B, domain 3"/>
    <property type="match status" value="1"/>
</dbReference>
<dbReference type="InterPro" id="IPR042449">
    <property type="entry name" value="Ub-E1_IAD_1"/>
</dbReference>
<dbReference type="AlphaFoldDB" id="A0AAN6PDE9"/>
<dbReference type="InterPro" id="IPR000594">
    <property type="entry name" value="ThiF_NAD_FAD-bd"/>
</dbReference>
<dbReference type="GO" id="GO:0016740">
    <property type="term" value="F:transferase activity"/>
    <property type="evidence" value="ECO:0007669"/>
    <property type="project" value="UniProtKB-KW"/>
</dbReference>
<evidence type="ECO:0000313" key="17">
    <source>
        <dbReference type="Proteomes" id="UP001303115"/>
    </source>
</evidence>
<feature type="domain" description="THIF-type NAD/FAD binding fold" evidence="13">
    <location>
        <begin position="40"/>
        <end position="462"/>
    </location>
</feature>
<reference evidence="17" key="1">
    <citation type="journal article" date="2023" name="Mol. Phylogenet. Evol.">
        <title>Genome-scale phylogeny and comparative genomics of the fungal order Sordariales.</title>
        <authorList>
            <person name="Hensen N."/>
            <person name="Bonometti L."/>
            <person name="Westerberg I."/>
            <person name="Brannstrom I.O."/>
            <person name="Guillou S."/>
            <person name="Cros-Aarteil S."/>
            <person name="Calhoun S."/>
            <person name="Haridas S."/>
            <person name="Kuo A."/>
            <person name="Mondo S."/>
            <person name="Pangilinan J."/>
            <person name="Riley R."/>
            <person name="LaButti K."/>
            <person name="Andreopoulos B."/>
            <person name="Lipzen A."/>
            <person name="Chen C."/>
            <person name="Yan M."/>
            <person name="Daum C."/>
            <person name="Ng V."/>
            <person name="Clum A."/>
            <person name="Steindorff A."/>
            <person name="Ohm R.A."/>
            <person name="Martin F."/>
            <person name="Silar P."/>
            <person name="Natvig D.O."/>
            <person name="Lalanne C."/>
            <person name="Gautier V."/>
            <person name="Ament-Velasquez S.L."/>
            <person name="Kruys A."/>
            <person name="Hutchinson M.I."/>
            <person name="Powell A.J."/>
            <person name="Barry K."/>
            <person name="Miller A.N."/>
            <person name="Grigoriev I.V."/>
            <person name="Debuchy R."/>
            <person name="Gladieux P."/>
            <person name="Hiltunen Thoren M."/>
            <person name="Johannesson H."/>
        </authorList>
    </citation>
    <scope>NUCLEOTIDE SEQUENCE [LARGE SCALE GENOMIC DNA]</scope>
    <source>
        <strain evidence="17">CBS 284.82</strain>
    </source>
</reference>
<keyword evidence="6" id="KW-0547">Nucleotide-binding</keyword>
<dbReference type="FunFam" id="3.10.290.20:FF:000005">
    <property type="entry name" value="Ubiquitin-activating enzyme E1-like"/>
    <property type="match status" value="1"/>
</dbReference>
<keyword evidence="10" id="KW-0539">Nucleus</keyword>
<evidence type="ECO:0000256" key="9">
    <source>
        <dbReference type="ARBA" id="ARBA00022840"/>
    </source>
</evidence>
<dbReference type="Proteomes" id="UP001303115">
    <property type="component" value="Unassembled WGS sequence"/>
</dbReference>
<evidence type="ECO:0000313" key="16">
    <source>
        <dbReference type="EMBL" id="KAK4034718.1"/>
    </source>
</evidence>
<keyword evidence="7" id="KW-0833">Ubl conjugation pathway</keyword>
<feature type="domain" description="Ubiquitin-activating enzyme SCCH" evidence="14">
    <location>
        <begin position="316"/>
        <end position="399"/>
    </location>
</feature>
<keyword evidence="5" id="KW-0479">Metal-binding</keyword>
<feature type="domain" description="Ubiquitin/SUMO-activating enzyme ubiquitin-like" evidence="15">
    <location>
        <begin position="472"/>
        <end position="555"/>
    </location>
</feature>
<keyword evidence="9" id="KW-0067">ATP-binding</keyword>
<dbReference type="InterPro" id="IPR045886">
    <property type="entry name" value="ThiF/MoeB/HesA"/>
</dbReference>
<evidence type="ECO:0000256" key="6">
    <source>
        <dbReference type="ARBA" id="ARBA00022741"/>
    </source>
</evidence>
<dbReference type="InterPro" id="IPR028077">
    <property type="entry name" value="UAE_UbL_dom"/>
</dbReference>
<evidence type="ECO:0000259" key="13">
    <source>
        <dbReference type="Pfam" id="PF00899"/>
    </source>
</evidence>
<name>A0AAN6PDE9_9PEZI</name>
<dbReference type="SUPFAM" id="SSF69572">
    <property type="entry name" value="Activating enzymes of the ubiquitin-like proteins"/>
    <property type="match status" value="1"/>
</dbReference>
<feature type="active site" description="Glycyl thioester intermediate" evidence="11">
    <location>
        <position position="204"/>
    </location>
</feature>
<evidence type="ECO:0000259" key="15">
    <source>
        <dbReference type="Pfam" id="PF14732"/>
    </source>
</evidence>
<proteinExistence type="inferred from homology"/>
<sequence length="655" mass="71752">MDPAVALDGSATLVAPLAPVVPVMAPSLTRDSFNSQSLGRGLNAHVKQSRVLMVGAGGIGCELLKNLVLTGFGEVHVVDLDTIDLSNLNRQFLFRQEHIKKSKALVAKEVAQKFNPAVKIVAHHANIKDAEFSIEWFSSFRIVFNALDNLEARRHVNKMCLAADVPLIESGTTGFNGQVQVIKKGVTACYDCSPKETPKSFPVCTIRSTPSQPIHCIVWGKSYLLNEIFGTSEDESAFDHSSDADNAKEIEELKRESEALRRIRASVGSPEFHEMLFDKVFNTDIVRLRSMEDMWKTRKPPEPLNYKDLLEKASAALAAKESVLKDDQKVWSLEENLVVFNDSLDRLSKRVLDMKNGSGQNVIITFDKDDDDTLDFVAASANIRSTLFGIDRKSKFDIKQMAGNIIPAIATTNAIVAGLCVLEAFKVLKGEYDKAKEVFLTPFAPARLLASDKSREPNPDCPVCGVFQTRAYVDLSRATLNDLVEDFLKLQLGYGEKEISVSNEVGILYDPDETDNLGKKLSELGIKPDSFLTITDEDDEDPYVNVVVAIQEAKEPLEDKPIKGVSSEEIKIPTKPKKTPAPETNGQNGHGVENGSRQHSVAVAEVIPAKRPHPEGPEDVAAVKKAKTVATTADKDDEIVVLDDSAGGAIVIDDD</sequence>
<dbReference type="PANTHER" id="PTHR10953:SF5">
    <property type="entry name" value="SUMO-ACTIVATING ENZYME SUBUNIT 2"/>
    <property type="match status" value="1"/>
</dbReference>
<organism evidence="16 17">
    <name type="scientific">Parachaetomium inaequale</name>
    <dbReference type="NCBI Taxonomy" id="2588326"/>
    <lineage>
        <taxon>Eukaryota</taxon>
        <taxon>Fungi</taxon>
        <taxon>Dikarya</taxon>
        <taxon>Ascomycota</taxon>
        <taxon>Pezizomycotina</taxon>
        <taxon>Sordariomycetes</taxon>
        <taxon>Sordariomycetidae</taxon>
        <taxon>Sordariales</taxon>
        <taxon>Chaetomiaceae</taxon>
        <taxon>Parachaetomium</taxon>
    </lineage>
</organism>
<keyword evidence="4" id="KW-0808">Transferase</keyword>
<dbReference type="InterPro" id="IPR019572">
    <property type="entry name" value="UBA_E1_SCCH"/>
</dbReference>
<dbReference type="Pfam" id="PF10585">
    <property type="entry name" value="UBA_E1_SCCH"/>
    <property type="match status" value="1"/>
</dbReference>
<evidence type="ECO:0000256" key="10">
    <source>
        <dbReference type="ARBA" id="ARBA00023242"/>
    </source>
</evidence>
<evidence type="ECO:0000256" key="12">
    <source>
        <dbReference type="SAM" id="MobiDB-lite"/>
    </source>
</evidence>
<evidence type="ECO:0000256" key="2">
    <source>
        <dbReference type="ARBA" id="ARBA00004718"/>
    </source>
</evidence>
<dbReference type="GO" id="GO:0016925">
    <property type="term" value="P:protein sumoylation"/>
    <property type="evidence" value="ECO:0007669"/>
    <property type="project" value="TreeGrafter"/>
</dbReference>
<dbReference type="InterPro" id="IPR023318">
    <property type="entry name" value="Ub_act_enz_dom_a_sf"/>
</dbReference>
<dbReference type="FunFam" id="3.50.50.80:FF:000002">
    <property type="entry name" value="SUMO-activating enzyme subunit 2"/>
    <property type="match status" value="1"/>
</dbReference>
<evidence type="ECO:0000256" key="8">
    <source>
        <dbReference type="ARBA" id="ARBA00022833"/>
    </source>
</evidence>
<dbReference type="Gene3D" id="3.50.50.80">
    <property type="entry name" value="Ubiquitin-activating enzyme E1, inactive adenylation domain, subdomain 1"/>
    <property type="match status" value="1"/>
</dbReference>
<dbReference type="Pfam" id="PF14732">
    <property type="entry name" value="UAE_UbL"/>
    <property type="match status" value="1"/>
</dbReference>
<dbReference type="FunFam" id="3.40.50.720:FF:000618">
    <property type="entry name" value="SUMO-activating enzyme subunit 2"/>
    <property type="match status" value="1"/>
</dbReference>
<dbReference type="GO" id="GO:0005737">
    <property type="term" value="C:cytoplasm"/>
    <property type="evidence" value="ECO:0007669"/>
    <property type="project" value="TreeGrafter"/>
</dbReference>
<evidence type="ECO:0000256" key="5">
    <source>
        <dbReference type="ARBA" id="ARBA00022723"/>
    </source>
</evidence>
<evidence type="ECO:0000256" key="4">
    <source>
        <dbReference type="ARBA" id="ARBA00022679"/>
    </source>
</evidence>
<dbReference type="GO" id="GO:0046872">
    <property type="term" value="F:metal ion binding"/>
    <property type="evidence" value="ECO:0007669"/>
    <property type="project" value="UniProtKB-KW"/>
</dbReference>
<evidence type="ECO:0000256" key="3">
    <source>
        <dbReference type="ARBA" id="ARBA00005673"/>
    </source>
</evidence>
<keyword evidence="8" id="KW-0862">Zinc</keyword>
<comment type="pathway">
    <text evidence="2">Protein modification; protein sumoylation.</text>
</comment>
<dbReference type="GO" id="GO:0019948">
    <property type="term" value="F:SUMO activating enzyme activity"/>
    <property type="evidence" value="ECO:0007669"/>
    <property type="project" value="TreeGrafter"/>
</dbReference>